<evidence type="ECO:0000256" key="3">
    <source>
        <dbReference type="ARBA" id="ARBA00023159"/>
    </source>
</evidence>
<dbReference type="Proteomes" id="UP000030008">
    <property type="component" value="Unassembled WGS sequence"/>
</dbReference>
<dbReference type="PRINTS" id="PR00032">
    <property type="entry name" value="HTHARAC"/>
</dbReference>
<keyword evidence="1" id="KW-0805">Transcription regulation</keyword>
<dbReference type="Pfam" id="PF02311">
    <property type="entry name" value="AraC_binding"/>
    <property type="match status" value="1"/>
</dbReference>
<feature type="domain" description="HTH araC/xylS-type" evidence="5">
    <location>
        <begin position="171"/>
        <end position="268"/>
    </location>
</feature>
<dbReference type="PANTHER" id="PTHR46796">
    <property type="entry name" value="HTH-TYPE TRANSCRIPTIONAL ACTIVATOR RHAS-RELATED"/>
    <property type="match status" value="1"/>
</dbReference>
<comment type="caution">
    <text evidence="6">The sequence shown here is derived from an EMBL/GenBank/DDBJ whole genome shotgun (WGS) entry which is preliminary data.</text>
</comment>
<protein>
    <submittedName>
        <fullName evidence="6">AraC family transcriptional regulator</fullName>
    </submittedName>
</protein>
<evidence type="ECO:0000313" key="6">
    <source>
        <dbReference type="EMBL" id="KGJ54132.1"/>
    </source>
</evidence>
<dbReference type="SMART" id="SM00342">
    <property type="entry name" value="HTH_ARAC"/>
    <property type="match status" value="1"/>
</dbReference>
<keyword evidence="3" id="KW-0010">Activator</keyword>
<organism evidence="6 7">
    <name type="scientific">Clostridium innocuum</name>
    <dbReference type="NCBI Taxonomy" id="1522"/>
    <lineage>
        <taxon>Bacteria</taxon>
        <taxon>Bacillati</taxon>
        <taxon>Bacillota</taxon>
        <taxon>Clostridia</taxon>
        <taxon>Eubacteriales</taxon>
        <taxon>Clostridiaceae</taxon>
        <taxon>Clostridium</taxon>
    </lineage>
</organism>
<sequence length="278" mass="32426">MAALQEQRHIYYDKDLQIEAYNLSGIVQKFPVHFHEFYVIGFMEGGKRHLWCRNQEYDTQRGDVILFNPRETHNCAPVAGEVLDYRAINVPVDVMDKAVKEITGKHIHLQFKDTLIPQAELALSIRELYDVIVSQSSLLVREEAFYFLIEQLLEEHMVPVEASRELTEAVKAMKEYLDTHYEESISLDTLSKISKMSRYQLLRLFTREVGVSPYRYLQSIRIEKAKRLLEQGEAIGKLALDCGFSDQSHFTNYFKSFIGITPKQYQSIFTQKRSELDE</sequence>
<dbReference type="Gene3D" id="1.10.10.60">
    <property type="entry name" value="Homeodomain-like"/>
    <property type="match status" value="2"/>
</dbReference>
<dbReference type="GO" id="GO:0003700">
    <property type="term" value="F:DNA-binding transcription factor activity"/>
    <property type="evidence" value="ECO:0007669"/>
    <property type="project" value="InterPro"/>
</dbReference>
<evidence type="ECO:0000256" key="1">
    <source>
        <dbReference type="ARBA" id="ARBA00023015"/>
    </source>
</evidence>
<dbReference type="InterPro" id="IPR018062">
    <property type="entry name" value="HTH_AraC-typ_CS"/>
</dbReference>
<keyword evidence="2" id="KW-0238">DNA-binding</keyword>
<dbReference type="GO" id="GO:0043565">
    <property type="term" value="F:sequence-specific DNA binding"/>
    <property type="evidence" value="ECO:0007669"/>
    <property type="project" value="InterPro"/>
</dbReference>
<dbReference type="PANTHER" id="PTHR46796:SF2">
    <property type="entry name" value="TRANSCRIPTIONAL REGULATORY PROTEIN"/>
    <property type="match status" value="1"/>
</dbReference>
<dbReference type="EMBL" id="JQIF01000023">
    <property type="protein sequence ID" value="KGJ54132.1"/>
    <property type="molecule type" value="Genomic_DNA"/>
</dbReference>
<dbReference type="Pfam" id="PF12833">
    <property type="entry name" value="HTH_18"/>
    <property type="match status" value="1"/>
</dbReference>
<accession>A0A099IA94</accession>
<dbReference type="AlphaFoldDB" id="A0A099IA94"/>
<dbReference type="PROSITE" id="PS00041">
    <property type="entry name" value="HTH_ARAC_FAMILY_1"/>
    <property type="match status" value="1"/>
</dbReference>
<dbReference type="InterPro" id="IPR018060">
    <property type="entry name" value="HTH_AraC"/>
</dbReference>
<reference evidence="6 7" key="1">
    <citation type="submission" date="2014-08" db="EMBL/GenBank/DDBJ databases">
        <title>Clostridium innocuum, an unnegligible vancomycin-resistant pathogen causing extra-intestinal infections.</title>
        <authorList>
            <person name="Feng Y."/>
            <person name="Chiu C.-H."/>
        </authorList>
    </citation>
    <scope>NUCLEOTIDE SEQUENCE [LARGE SCALE GENOMIC DNA]</scope>
    <source>
        <strain evidence="6 7">AN88</strain>
    </source>
</reference>
<dbReference type="InterPro" id="IPR050204">
    <property type="entry name" value="AraC_XylS_family_regulators"/>
</dbReference>
<gene>
    <name evidence="6" type="ORF">CIAN88_06215</name>
</gene>
<evidence type="ECO:0000313" key="7">
    <source>
        <dbReference type="Proteomes" id="UP000030008"/>
    </source>
</evidence>
<dbReference type="SUPFAM" id="SSF46689">
    <property type="entry name" value="Homeodomain-like"/>
    <property type="match status" value="2"/>
</dbReference>
<dbReference type="RefSeq" id="WP_044904650.1">
    <property type="nucleotide sequence ID" value="NZ_JQIF01000023.1"/>
</dbReference>
<evidence type="ECO:0000259" key="5">
    <source>
        <dbReference type="PROSITE" id="PS01124"/>
    </source>
</evidence>
<dbReference type="InterPro" id="IPR003313">
    <property type="entry name" value="AraC-bd"/>
</dbReference>
<dbReference type="InterPro" id="IPR020449">
    <property type="entry name" value="Tscrpt_reg_AraC-type_HTH"/>
</dbReference>
<name>A0A099IA94_CLOIN</name>
<dbReference type="InterPro" id="IPR037923">
    <property type="entry name" value="HTH-like"/>
</dbReference>
<dbReference type="InterPro" id="IPR009057">
    <property type="entry name" value="Homeodomain-like_sf"/>
</dbReference>
<evidence type="ECO:0000256" key="2">
    <source>
        <dbReference type="ARBA" id="ARBA00023125"/>
    </source>
</evidence>
<dbReference type="PROSITE" id="PS01124">
    <property type="entry name" value="HTH_ARAC_FAMILY_2"/>
    <property type="match status" value="1"/>
</dbReference>
<keyword evidence="4" id="KW-0804">Transcription</keyword>
<dbReference type="SUPFAM" id="SSF51215">
    <property type="entry name" value="Regulatory protein AraC"/>
    <property type="match status" value="1"/>
</dbReference>
<proteinExistence type="predicted"/>
<evidence type="ECO:0000256" key="4">
    <source>
        <dbReference type="ARBA" id="ARBA00023163"/>
    </source>
</evidence>